<dbReference type="GO" id="GO:0016779">
    <property type="term" value="F:nucleotidyltransferase activity"/>
    <property type="evidence" value="ECO:0007669"/>
    <property type="project" value="UniProtKB-KW"/>
</dbReference>
<gene>
    <name evidence="11" type="primary">LOC113201917</name>
</gene>
<dbReference type="PANTHER" id="PTHR12153:SF18">
    <property type="entry name" value="SELENOPROTEIN O"/>
    <property type="match status" value="1"/>
</dbReference>
<protein>
    <recommendedName>
        <fullName evidence="9">Selenoprotein O</fullName>
    </recommendedName>
</protein>
<dbReference type="GO" id="GO:0005524">
    <property type="term" value="F:ATP binding"/>
    <property type="evidence" value="ECO:0007669"/>
    <property type="project" value="UniProtKB-KW"/>
</dbReference>
<dbReference type="GeneID" id="113201917"/>
<keyword evidence="8" id="KW-0460">Magnesium</keyword>
<comment type="similarity">
    <text evidence="2">Belongs to the SELO family.</text>
</comment>
<evidence type="ECO:0000256" key="1">
    <source>
        <dbReference type="ARBA" id="ARBA00001946"/>
    </source>
</evidence>
<evidence type="ECO:0000256" key="9">
    <source>
        <dbReference type="ARBA" id="ARBA00031547"/>
    </source>
</evidence>
<dbReference type="KEGG" id="foc:113201917"/>
<keyword evidence="4 11" id="KW-0548">Nucleotidyltransferase</keyword>
<evidence type="ECO:0000256" key="6">
    <source>
        <dbReference type="ARBA" id="ARBA00022741"/>
    </source>
</evidence>
<evidence type="ECO:0000313" key="11">
    <source>
        <dbReference type="RefSeq" id="XP_026271679.1"/>
    </source>
</evidence>
<dbReference type="PANTHER" id="PTHR12153">
    <property type="entry name" value="SELENOPROTEIN O"/>
    <property type="match status" value="1"/>
</dbReference>
<dbReference type="AlphaFoldDB" id="A0A6J1RRG2"/>
<evidence type="ECO:0000256" key="7">
    <source>
        <dbReference type="ARBA" id="ARBA00022840"/>
    </source>
</evidence>
<evidence type="ECO:0000256" key="2">
    <source>
        <dbReference type="ARBA" id="ARBA00009747"/>
    </source>
</evidence>
<dbReference type="OrthoDB" id="10254721at2759"/>
<proteinExistence type="inferred from homology"/>
<reference evidence="11" key="1">
    <citation type="submission" date="2025-08" db="UniProtKB">
        <authorList>
            <consortium name="RefSeq"/>
        </authorList>
    </citation>
    <scope>IDENTIFICATION</scope>
    <source>
        <tissue evidence="11">Whole organism</tissue>
    </source>
</reference>
<dbReference type="Pfam" id="PF02696">
    <property type="entry name" value="SelO"/>
    <property type="match status" value="1"/>
</dbReference>
<keyword evidence="5" id="KW-0479">Metal-binding</keyword>
<dbReference type="RefSeq" id="XP_026271679.1">
    <property type="nucleotide sequence ID" value="XM_026415894.2"/>
</dbReference>
<dbReference type="Proteomes" id="UP000504606">
    <property type="component" value="Unplaced"/>
</dbReference>
<evidence type="ECO:0000256" key="5">
    <source>
        <dbReference type="ARBA" id="ARBA00022723"/>
    </source>
</evidence>
<organism evidence="10 11">
    <name type="scientific">Frankliniella occidentalis</name>
    <name type="common">Western flower thrips</name>
    <name type="synonym">Euthrips occidentalis</name>
    <dbReference type="NCBI Taxonomy" id="133901"/>
    <lineage>
        <taxon>Eukaryota</taxon>
        <taxon>Metazoa</taxon>
        <taxon>Ecdysozoa</taxon>
        <taxon>Arthropoda</taxon>
        <taxon>Hexapoda</taxon>
        <taxon>Insecta</taxon>
        <taxon>Pterygota</taxon>
        <taxon>Neoptera</taxon>
        <taxon>Paraneoptera</taxon>
        <taxon>Thysanoptera</taxon>
        <taxon>Terebrantia</taxon>
        <taxon>Thripoidea</taxon>
        <taxon>Thripidae</taxon>
        <taxon>Frankliniella</taxon>
    </lineage>
</organism>
<name>A0A6J1RRG2_FRAOC</name>
<evidence type="ECO:0000256" key="4">
    <source>
        <dbReference type="ARBA" id="ARBA00022695"/>
    </source>
</evidence>
<comment type="cofactor">
    <cofactor evidence="1">
        <name>Mg(2+)</name>
        <dbReference type="ChEBI" id="CHEBI:18420"/>
    </cofactor>
</comment>
<keyword evidence="7" id="KW-0067">ATP-binding</keyword>
<keyword evidence="10" id="KW-1185">Reference proteome</keyword>
<sequence length="574" mass="64702">MWKALCHSRQCALLKSTTVEPVFLLSGFFYTMGESRRCHLKEIEPEESQLKKSMAEWQFAPSSVLENNLPIDSDTETYICSNVKGVIYSRVKPSPLVKNVRLVAYSKDVLVNILNMHPSITETDEFVKWVAGSNVLSSSTPLAHRYGGHQFGAWAGQLGDGRAMSLGEHISHDGKRWEIQLKGSGLTPYSRGGDGRAVLRSSIREFLCSEAMHALGIPTTRAAAIVVSDDAVIRDQFYDGRPEVEKASVVMRIAPSFLRFGSLEILSKNIELSELRRLLNYIIQLRPDITECGDQKYFVLLEQIIQESINLVVAWASFGFTHGVLNTDNMSMFGVTIDYGPFGFLEKFDRNYICNSSDSTGRYAFCDQLPVVQWNLTKLYMAVKVLLSEPEQKRIEVLLRNAVAAGEAQYAMAFNEKLGFITNPNITPQLSRFLIEMMEETGSDFTMTFRQLGFVTIDEMADAKALEKHWSLNILSKHSKYLEFVSLYKQCMAVEGLSDEQRRSNMMTKNPQYVLRNWMAQQAIKQADQNDFSGVNFLLEILSKPFTINEEAEKKGFSGPTPAWADCIRVSCSS</sequence>
<keyword evidence="6" id="KW-0547">Nucleotide-binding</keyword>
<dbReference type="InterPro" id="IPR003846">
    <property type="entry name" value="SelO"/>
</dbReference>
<evidence type="ECO:0000256" key="8">
    <source>
        <dbReference type="ARBA" id="ARBA00022842"/>
    </source>
</evidence>
<dbReference type="NCBIfam" id="NF000658">
    <property type="entry name" value="PRK00029.1"/>
    <property type="match status" value="1"/>
</dbReference>
<evidence type="ECO:0000313" key="10">
    <source>
        <dbReference type="Proteomes" id="UP000504606"/>
    </source>
</evidence>
<dbReference type="HAMAP" id="MF_00692">
    <property type="entry name" value="SelO"/>
    <property type="match status" value="1"/>
</dbReference>
<dbReference type="GO" id="GO:0046872">
    <property type="term" value="F:metal ion binding"/>
    <property type="evidence" value="ECO:0007669"/>
    <property type="project" value="UniProtKB-KW"/>
</dbReference>
<evidence type="ECO:0000256" key="3">
    <source>
        <dbReference type="ARBA" id="ARBA00022679"/>
    </source>
</evidence>
<keyword evidence="3" id="KW-0808">Transferase</keyword>
<accession>A0A6J1RRG2</accession>